<evidence type="ECO:0000313" key="3">
    <source>
        <dbReference type="Proteomes" id="UP000708208"/>
    </source>
</evidence>
<evidence type="ECO:0000313" key="2">
    <source>
        <dbReference type="EMBL" id="CAG7815175.1"/>
    </source>
</evidence>
<feature type="signal peptide" evidence="1">
    <location>
        <begin position="1"/>
        <end position="22"/>
    </location>
</feature>
<dbReference type="Proteomes" id="UP000708208">
    <property type="component" value="Unassembled WGS sequence"/>
</dbReference>
<dbReference type="AlphaFoldDB" id="A0A8J2KI40"/>
<reference evidence="2" key="1">
    <citation type="submission" date="2021-06" db="EMBL/GenBank/DDBJ databases">
        <authorList>
            <person name="Hodson N. C."/>
            <person name="Mongue J. A."/>
            <person name="Jaron S. K."/>
        </authorList>
    </citation>
    <scope>NUCLEOTIDE SEQUENCE</scope>
</reference>
<comment type="caution">
    <text evidence="2">The sequence shown here is derived from an EMBL/GenBank/DDBJ whole genome shotgun (WGS) entry which is preliminary data.</text>
</comment>
<name>A0A8J2KI40_9HEXA</name>
<gene>
    <name evidence="2" type="ORF">AFUS01_LOCUS25873</name>
</gene>
<keyword evidence="3" id="KW-1185">Reference proteome</keyword>
<accession>A0A8J2KI40</accession>
<keyword evidence="1" id="KW-0732">Signal</keyword>
<organism evidence="2 3">
    <name type="scientific">Allacma fusca</name>
    <dbReference type="NCBI Taxonomy" id="39272"/>
    <lineage>
        <taxon>Eukaryota</taxon>
        <taxon>Metazoa</taxon>
        <taxon>Ecdysozoa</taxon>
        <taxon>Arthropoda</taxon>
        <taxon>Hexapoda</taxon>
        <taxon>Collembola</taxon>
        <taxon>Symphypleona</taxon>
        <taxon>Sminthuridae</taxon>
        <taxon>Allacma</taxon>
    </lineage>
</organism>
<protein>
    <submittedName>
        <fullName evidence="2">Uncharacterized protein</fullName>
    </submittedName>
</protein>
<feature type="chain" id="PRO_5035298328" evidence="1">
    <location>
        <begin position="23"/>
        <end position="279"/>
    </location>
</feature>
<dbReference type="EMBL" id="CAJVCH010338017">
    <property type="protein sequence ID" value="CAG7815175.1"/>
    <property type="molecule type" value="Genomic_DNA"/>
</dbReference>
<sequence>MRGFYLLCTFLTLWWCQDQCFSHITIEIPKESPFVWEGCVFRRVDIVHEVDYENECSICTLNGTTEVVFETEPKEKYRNCTAECGKSTICTIYKYKLGDVLRPECYQCEPWVNQKIYFKFIRGYEICSDQCRTCARTVDLSTATLCAFTCKGKPTFCYPAKSWFGNEVCFQSNYTYGCKFDFIRSVNTFSLHFGDDRLDECIKCARKATEANSYMCASDCYGRASYLAEDSSRMKVVHQCNLDTYQDVFDHDIPPQIRKHIRGDVHPLAAKNRAIHPSF</sequence>
<proteinExistence type="predicted"/>
<evidence type="ECO:0000256" key="1">
    <source>
        <dbReference type="SAM" id="SignalP"/>
    </source>
</evidence>